<dbReference type="InterPro" id="IPR004813">
    <property type="entry name" value="OPT"/>
</dbReference>
<name>A0A445GLD2_GLYSO</name>
<dbReference type="InterPro" id="IPR045035">
    <property type="entry name" value="YSL-like"/>
</dbReference>
<feature type="transmembrane region" description="Helical" evidence="7">
    <location>
        <begin position="621"/>
        <end position="641"/>
    </location>
</feature>
<evidence type="ECO:0000256" key="5">
    <source>
        <dbReference type="ARBA" id="ARBA00022989"/>
    </source>
</evidence>
<organism evidence="8 9">
    <name type="scientific">Glycine soja</name>
    <name type="common">Wild soybean</name>
    <dbReference type="NCBI Taxonomy" id="3848"/>
    <lineage>
        <taxon>Eukaryota</taxon>
        <taxon>Viridiplantae</taxon>
        <taxon>Streptophyta</taxon>
        <taxon>Embryophyta</taxon>
        <taxon>Tracheophyta</taxon>
        <taxon>Spermatophyta</taxon>
        <taxon>Magnoliopsida</taxon>
        <taxon>eudicotyledons</taxon>
        <taxon>Gunneridae</taxon>
        <taxon>Pentapetalae</taxon>
        <taxon>rosids</taxon>
        <taxon>fabids</taxon>
        <taxon>Fabales</taxon>
        <taxon>Fabaceae</taxon>
        <taxon>Papilionoideae</taxon>
        <taxon>50 kb inversion clade</taxon>
        <taxon>NPAAA clade</taxon>
        <taxon>indigoferoid/millettioid clade</taxon>
        <taxon>Phaseoleae</taxon>
        <taxon>Glycine</taxon>
        <taxon>Glycine subgen. Soja</taxon>
    </lineage>
</organism>
<dbReference type="SMR" id="A0A445GLD2"/>
<dbReference type="NCBIfam" id="TIGR00728">
    <property type="entry name" value="OPT_sfam"/>
    <property type="match status" value="1"/>
</dbReference>
<evidence type="ECO:0000313" key="9">
    <source>
        <dbReference type="Proteomes" id="UP000289340"/>
    </source>
</evidence>
<keyword evidence="4 7" id="KW-0812">Transmembrane</keyword>
<dbReference type="AlphaFoldDB" id="A0A445GLD2"/>
<dbReference type="GO" id="GO:0035673">
    <property type="term" value="F:oligopeptide transmembrane transporter activity"/>
    <property type="evidence" value="ECO:0007669"/>
    <property type="project" value="InterPro"/>
</dbReference>
<feature type="transmembrane region" description="Helical" evidence="7">
    <location>
        <begin position="88"/>
        <end position="107"/>
    </location>
</feature>
<feature type="transmembrane region" description="Helical" evidence="7">
    <location>
        <begin position="404"/>
        <end position="427"/>
    </location>
</feature>
<evidence type="ECO:0000256" key="2">
    <source>
        <dbReference type="ARBA" id="ARBA00010276"/>
    </source>
</evidence>
<proteinExistence type="inferred from homology"/>
<evidence type="ECO:0000256" key="1">
    <source>
        <dbReference type="ARBA" id="ARBA00004141"/>
    </source>
</evidence>
<dbReference type="PANTHER" id="PTHR31645:SF76">
    <property type="entry name" value="METAL-NICOTIANAMINE TRANSPORTER YSL8-RELATED"/>
    <property type="match status" value="1"/>
</dbReference>
<keyword evidence="6 7" id="KW-0472">Membrane</keyword>
<feature type="transmembrane region" description="Helical" evidence="7">
    <location>
        <begin position="522"/>
        <end position="544"/>
    </location>
</feature>
<feature type="transmembrane region" description="Helical" evidence="7">
    <location>
        <begin position="273"/>
        <end position="306"/>
    </location>
</feature>
<feature type="transmembrane region" description="Helical" evidence="7">
    <location>
        <begin position="128"/>
        <end position="151"/>
    </location>
</feature>
<feature type="transmembrane region" description="Helical" evidence="7">
    <location>
        <begin position="433"/>
        <end position="452"/>
    </location>
</feature>
<feature type="transmembrane region" description="Helical" evidence="7">
    <location>
        <begin position="579"/>
        <end position="600"/>
    </location>
</feature>
<keyword evidence="5 7" id="KW-1133">Transmembrane helix</keyword>
<dbReference type="EMBL" id="QZWG01000016">
    <property type="protein sequence ID" value="RZB62041.1"/>
    <property type="molecule type" value="Genomic_DNA"/>
</dbReference>
<evidence type="ECO:0000256" key="7">
    <source>
        <dbReference type="SAM" id="Phobius"/>
    </source>
</evidence>
<dbReference type="GO" id="GO:0016020">
    <property type="term" value="C:membrane"/>
    <property type="evidence" value="ECO:0007669"/>
    <property type="project" value="UniProtKB-SubCell"/>
</dbReference>
<comment type="caution">
    <text evidence="8">The sequence shown here is derived from an EMBL/GenBank/DDBJ whole genome shotgun (WGS) entry which is preliminary data.</text>
</comment>
<protein>
    <submittedName>
        <fullName evidence="8">Putative metal-nicotianamine transporter YSL7 isoform A</fullName>
    </submittedName>
</protein>
<gene>
    <name evidence="8" type="ORF">D0Y65_044349</name>
</gene>
<evidence type="ECO:0000256" key="3">
    <source>
        <dbReference type="ARBA" id="ARBA00022448"/>
    </source>
</evidence>
<dbReference type="Gramene" id="XM_028350327.1">
    <property type="protein sequence ID" value="XP_028206128.1"/>
    <property type="gene ID" value="LOC114389621"/>
</dbReference>
<evidence type="ECO:0000256" key="4">
    <source>
        <dbReference type="ARBA" id="ARBA00022692"/>
    </source>
</evidence>
<feature type="transmembrane region" description="Helical" evidence="7">
    <location>
        <begin position="60"/>
        <end position="82"/>
    </location>
</feature>
<feature type="transmembrane region" description="Helical" evidence="7">
    <location>
        <begin position="233"/>
        <end position="253"/>
    </location>
</feature>
<dbReference type="PANTHER" id="PTHR31645">
    <property type="entry name" value="OLIGOPEPTIDE TRANSPORTER YGL114W-RELATED"/>
    <property type="match status" value="1"/>
</dbReference>
<sequence length="702" mass="77648">MAQNGSGDRVVVDNGFESIDDAYDHEHKLSQKGSTKVKEEEVSVERVFQHLLVPSWRNQLTVRAFVVSFALSILFSFIVMKLNLTTGIIPSLNVSAGLLGFFFVKTWTKFLEKSNMLRQPFTRQENTVIQTCVVASSGIAFSGGFGSYLFGMSEEIAKQSSDPSHFKDPKLGWIIGFLFVVSFLGLFSVVPLRKIMVIDFKLTYPSGTATAHLINSFHTPQGAKLAKKQVKMLGKFFSLSFFWGFFQWFYTATDQCGFQAFPSLGLKAYENKFFFDFAAIYVGVGMICPYIINISVLLGGIISWGIMWPLIKTKEGDWYDKGLGEGNLHGIQGYRVFIAIALILGDGLYNFIKVLTHTLWGLYHQIREKQRENVLPVADQDSPSNSHLSYDDQRRTQLFLKDQIPTWFAISGYVAIAAISTATLPHIFPELKWYYIIVIYLIAPTLAFCNAYGCGLTDWSLASTYGKLAIFTIGAWAGSSNGGVLAGLAACGVMMNIVSTASDLMQDFKTGYLTLASPRSMFVSQIIGTTMGCIISPCVFWIFYKAFPDLGRSTSEYPAPYAIIYRNMAILGVQGFGHLPKNCLLLCYIFFAAAVAINLIKDFLGKRGRFIPLPMAMAIPFYIGPYFAIDMCVGSLILYVWERINKAKADAFAPAVASGLICGDGIWTLPASILALAGVKPPICMKFLSRAANARVDTLLGN</sequence>
<dbReference type="Proteomes" id="UP000289340">
    <property type="component" value="Chromosome 16"/>
</dbReference>
<evidence type="ECO:0000313" key="8">
    <source>
        <dbReference type="EMBL" id="RZB62041.1"/>
    </source>
</evidence>
<comment type="subcellular location">
    <subcellularLocation>
        <location evidence="1">Membrane</location>
        <topology evidence="1">Multi-pass membrane protein</topology>
    </subcellularLocation>
</comment>
<dbReference type="Pfam" id="PF03169">
    <property type="entry name" value="OPT"/>
    <property type="match status" value="1"/>
</dbReference>
<feature type="transmembrane region" description="Helical" evidence="7">
    <location>
        <begin position="171"/>
        <end position="192"/>
    </location>
</feature>
<keyword evidence="3" id="KW-0813">Transport</keyword>
<keyword evidence="9" id="KW-1185">Reference proteome</keyword>
<comment type="similarity">
    <text evidence="2">Belongs to the YSL (TC 2.A.67.2) family.</text>
</comment>
<evidence type="ECO:0000256" key="6">
    <source>
        <dbReference type="ARBA" id="ARBA00023136"/>
    </source>
</evidence>
<accession>A0A445GLD2</accession>
<reference evidence="8 9" key="1">
    <citation type="submission" date="2018-09" db="EMBL/GenBank/DDBJ databases">
        <title>A high-quality reference genome of wild soybean provides a powerful tool to mine soybean genomes.</title>
        <authorList>
            <person name="Xie M."/>
            <person name="Chung C.Y.L."/>
            <person name="Li M.-W."/>
            <person name="Wong F.-L."/>
            <person name="Chan T.-F."/>
            <person name="Lam H.-M."/>
        </authorList>
    </citation>
    <scope>NUCLEOTIDE SEQUENCE [LARGE SCALE GENOMIC DNA]</scope>
    <source>
        <strain evidence="9">cv. W05</strain>
        <tissue evidence="8">Hypocotyl of etiolated seedlings</tissue>
    </source>
</reference>